<reference evidence="1" key="1">
    <citation type="submission" date="2013-07" db="EMBL/GenBank/DDBJ databases">
        <title>The genome of an arbuscular mycorrhizal fungus provides insights into the evolution of the oldest plant symbiosis.</title>
        <authorList>
            <consortium name="DOE Joint Genome Institute"/>
            <person name="Tisserant E."/>
            <person name="Malbreil M."/>
            <person name="Kuo A."/>
            <person name="Kohler A."/>
            <person name="Symeonidi A."/>
            <person name="Balestrini R."/>
            <person name="Charron P."/>
            <person name="Duensing N."/>
            <person name="Frei-dit-Frey N."/>
            <person name="Gianinazzi-Pearson V."/>
            <person name="Gilbert B."/>
            <person name="Handa Y."/>
            <person name="Hijri M."/>
            <person name="Kaul R."/>
            <person name="Kawaguchi M."/>
            <person name="Krajinski F."/>
            <person name="Lammers P."/>
            <person name="Lapierre D."/>
            <person name="Masclaux F.G."/>
            <person name="Murat C."/>
            <person name="Morin E."/>
            <person name="Ndikumana S."/>
            <person name="Pagni M."/>
            <person name="Petitpierre D."/>
            <person name="Requena N."/>
            <person name="Rosikiewicz P."/>
            <person name="Riley R."/>
            <person name="Saito K."/>
            <person name="San Clemente H."/>
            <person name="Shapiro H."/>
            <person name="van Tuinen D."/>
            <person name="Becard G."/>
            <person name="Bonfante P."/>
            <person name="Paszkowski U."/>
            <person name="Shachar-Hill Y."/>
            <person name="Young J.P."/>
            <person name="Sanders I.R."/>
            <person name="Henrissat B."/>
            <person name="Rensing S.A."/>
            <person name="Grigoriev I.V."/>
            <person name="Corradi N."/>
            <person name="Roux C."/>
            <person name="Martin F."/>
        </authorList>
    </citation>
    <scope>NUCLEOTIDE SEQUENCE</scope>
    <source>
        <strain evidence="1">DAOM 197198</strain>
    </source>
</reference>
<protein>
    <submittedName>
        <fullName evidence="1">Uncharacterized protein</fullName>
    </submittedName>
</protein>
<dbReference type="HOGENOM" id="CLU_2347787_0_0_1"/>
<accession>U9TND8</accession>
<organism evidence="1">
    <name type="scientific">Rhizophagus irregularis (strain DAOM 181602 / DAOM 197198 / MUCL 43194)</name>
    <name type="common">Arbuscular mycorrhizal fungus</name>
    <name type="synonym">Glomus intraradices</name>
    <dbReference type="NCBI Taxonomy" id="747089"/>
    <lineage>
        <taxon>Eukaryota</taxon>
        <taxon>Fungi</taxon>
        <taxon>Fungi incertae sedis</taxon>
        <taxon>Mucoromycota</taxon>
        <taxon>Glomeromycotina</taxon>
        <taxon>Glomeromycetes</taxon>
        <taxon>Glomerales</taxon>
        <taxon>Glomeraceae</taxon>
        <taxon>Rhizophagus</taxon>
    </lineage>
</organism>
<evidence type="ECO:0000313" key="1">
    <source>
        <dbReference type="EMBL" id="ESA07823.1"/>
    </source>
</evidence>
<dbReference type="AlphaFoldDB" id="U9TND8"/>
<gene>
    <name evidence="1" type="ORF">GLOINDRAFT_32408</name>
</gene>
<proteinExistence type="predicted"/>
<dbReference type="EMBL" id="KI289877">
    <property type="protein sequence ID" value="ESA07823.1"/>
    <property type="molecule type" value="Genomic_DNA"/>
</dbReference>
<name>U9TND8_RHIID</name>
<sequence length="97" mass="11360">MWMQFFSTYSICYPSLLRAPRKAEDLSHEEDYWIKPTYMEVYEYWPIGPKEFRTFTGNNIIIPGISKAQAHQTLGSELAAIFEILPPKAENITKREN</sequence>